<evidence type="ECO:0000313" key="2">
    <source>
        <dbReference type="EMBL" id="MBC8198444.1"/>
    </source>
</evidence>
<protein>
    <recommendedName>
        <fullName evidence="4">DUF3368 domain-containing protein</fullName>
    </recommendedName>
</protein>
<evidence type="ECO:0000313" key="3">
    <source>
        <dbReference type="Proteomes" id="UP000603545"/>
    </source>
</evidence>
<keyword evidence="1" id="KW-1133">Transmembrane helix</keyword>
<gene>
    <name evidence="2" type="ORF">H8E80_00130</name>
</gene>
<name>A0A8J6N219_9BACT</name>
<dbReference type="AlphaFoldDB" id="A0A8J6N219"/>
<dbReference type="InterPro" id="IPR021799">
    <property type="entry name" value="PIN-like_prokaryotic"/>
</dbReference>
<organism evidence="2 3">
    <name type="scientific">Candidatus Desulfaltia bathyphila</name>
    <dbReference type="NCBI Taxonomy" id="2841697"/>
    <lineage>
        <taxon>Bacteria</taxon>
        <taxon>Pseudomonadati</taxon>
        <taxon>Thermodesulfobacteriota</taxon>
        <taxon>Desulfobacteria</taxon>
        <taxon>Desulfobacterales</taxon>
        <taxon>Desulfobacterales incertae sedis</taxon>
        <taxon>Candidatus Desulfaltia</taxon>
    </lineage>
</organism>
<comment type="caution">
    <text evidence="2">The sequence shown here is derived from an EMBL/GenBank/DDBJ whole genome shotgun (WGS) entry which is preliminary data.</text>
</comment>
<sequence length="190" mass="21208">MKDIIVSNATPIIAFSRISKIDLFRHITGEITIPQEVSKELYEHGRTDVPALNRSNWIKTRKVKSHADVELLLPSLDKGEAEVIVLSKELGAGLVIIDELTARKVAIMMGLPVIGAVGLLIHDFIQCHCFFLLIMFCSGRQNWPQGLAIAVKRLVGIVSRYQVSGLTIFVRNMFLICGLLWRFQAICHSA</sequence>
<dbReference type="PANTHER" id="PTHR39550">
    <property type="entry name" value="SLL0658 PROTEIN"/>
    <property type="match status" value="1"/>
</dbReference>
<accession>A0A8J6N219</accession>
<evidence type="ECO:0000256" key="1">
    <source>
        <dbReference type="SAM" id="Phobius"/>
    </source>
</evidence>
<dbReference type="EMBL" id="JACNLL010000005">
    <property type="protein sequence ID" value="MBC8198444.1"/>
    <property type="molecule type" value="Genomic_DNA"/>
</dbReference>
<dbReference type="Pfam" id="PF11848">
    <property type="entry name" value="DUF3368"/>
    <property type="match status" value="1"/>
</dbReference>
<dbReference type="Proteomes" id="UP000603545">
    <property type="component" value="Unassembled WGS sequence"/>
</dbReference>
<proteinExistence type="predicted"/>
<reference evidence="2 3" key="1">
    <citation type="submission" date="2020-08" db="EMBL/GenBank/DDBJ databases">
        <title>Bridging the membrane lipid divide: bacteria of the FCB group superphylum have the potential to synthesize archaeal ether lipids.</title>
        <authorList>
            <person name="Villanueva L."/>
            <person name="Von Meijenfeldt F.A.B."/>
            <person name="Westbye A.B."/>
            <person name="Yadav S."/>
            <person name="Hopmans E.C."/>
            <person name="Dutilh B.E."/>
            <person name="Sinninghe Damste J.S."/>
        </authorList>
    </citation>
    <scope>NUCLEOTIDE SEQUENCE [LARGE SCALE GENOMIC DNA]</scope>
    <source>
        <strain evidence="2">NIOZ-UU82</strain>
    </source>
</reference>
<feature type="transmembrane region" description="Helical" evidence="1">
    <location>
        <begin position="113"/>
        <end position="136"/>
    </location>
</feature>
<evidence type="ECO:0008006" key="4">
    <source>
        <dbReference type="Google" id="ProtNLM"/>
    </source>
</evidence>
<dbReference type="PANTHER" id="PTHR39550:SF1">
    <property type="entry name" value="SLL0658 PROTEIN"/>
    <property type="match status" value="1"/>
</dbReference>
<keyword evidence="1" id="KW-0472">Membrane</keyword>
<feature type="transmembrane region" description="Helical" evidence="1">
    <location>
        <begin position="161"/>
        <end position="181"/>
    </location>
</feature>
<keyword evidence="1" id="KW-0812">Transmembrane</keyword>